<evidence type="ECO:0000256" key="4">
    <source>
        <dbReference type="ARBA" id="ARBA00023163"/>
    </source>
</evidence>
<dbReference type="RefSeq" id="WP_367780054.1">
    <property type="nucleotide sequence ID" value="NZ_JBFMIA010000011.1"/>
</dbReference>
<evidence type="ECO:0000313" key="7">
    <source>
        <dbReference type="Proteomes" id="UP001556040"/>
    </source>
</evidence>
<gene>
    <name evidence="6" type="ORF">AB1471_12065</name>
</gene>
<dbReference type="EMBL" id="JBFMIA010000011">
    <property type="protein sequence ID" value="MEW9502526.1"/>
    <property type="molecule type" value="Genomic_DNA"/>
</dbReference>
<accession>A0ABV3Q5K9</accession>
<comment type="caution">
    <text evidence="6">The sequence shown here is derived from an EMBL/GenBank/DDBJ whole genome shotgun (WGS) entry which is preliminary data.</text>
</comment>
<evidence type="ECO:0000256" key="2">
    <source>
        <dbReference type="ARBA" id="ARBA00023015"/>
    </source>
</evidence>
<protein>
    <submittedName>
        <fullName evidence="6">LysR family transcriptional regulator</fullName>
    </submittedName>
</protein>
<evidence type="ECO:0000313" key="6">
    <source>
        <dbReference type="EMBL" id="MEW9502526.1"/>
    </source>
</evidence>
<evidence type="ECO:0000256" key="3">
    <source>
        <dbReference type="ARBA" id="ARBA00023125"/>
    </source>
</evidence>
<name>A0ABV3Q5K9_9BACL</name>
<keyword evidence="7" id="KW-1185">Reference proteome</keyword>
<dbReference type="InterPro" id="IPR036388">
    <property type="entry name" value="WH-like_DNA-bd_sf"/>
</dbReference>
<evidence type="ECO:0000259" key="5">
    <source>
        <dbReference type="PROSITE" id="PS50931"/>
    </source>
</evidence>
<keyword evidence="4" id="KW-0804">Transcription</keyword>
<proteinExistence type="inferred from homology"/>
<organism evidence="6 7">
    <name type="scientific">Jeotgalibacillus marinus</name>
    <dbReference type="NCBI Taxonomy" id="86667"/>
    <lineage>
        <taxon>Bacteria</taxon>
        <taxon>Bacillati</taxon>
        <taxon>Bacillota</taxon>
        <taxon>Bacilli</taxon>
        <taxon>Bacillales</taxon>
        <taxon>Caryophanaceae</taxon>
        <taxon>Jeotgalibacillus</taxon>
    </lineage>
</organism>
<dbReference type="Gene3D" id="3.40.190.290">
    <property type="match status" value="1"/>
</dbReference>
<keyword evidence="2" id="KW-0805">Transcription regulation</keyword>
<dbReference type="InterPro" id="IPR036390">
    <property type="entry name" value="WH_DNA-bd_sf"/>
</dbReference>
<dbReference type="PANTHER" id="PTHR30126:SF39">
    <property type="entry name" value="HTH-TYPE TRANSCRIPTIONAL REGULATOR CYSL"/>
    <property type="match status" value="1"/>
</dbReference>
<dbReference type="InterPro" id="IPR005119">
    <property type="entry name" value="LysR_subst-bd"/>
</dbReference>
<dbReference type="Pfam" id="PF00126">
    <property type="entry name" value="HTH_1"/>
    <property type="match status" value="1"/>
</dbReference>
<dbReference type="SUPFAM" id="SSF53850">
    <property type="entry name" value="Periplasmic binding protein-like II"/>
    <property type="match status" value="1"/>
</dbReference>
<dbReference type="PRINTS" id="PR00039">
    <property type="entry name" value="HTHLYSR"/>
</dbReference>
<dbReference type="Pfam" id="PF03466">
    <property type="entry name" value="LysR_substrate"/>
    <property type="match status" value="1"/>
</dbReference>
<dbReference type="SUPFAM" id="SSF46785">
    <property type="entry name" value="Winged helix' DNA-binding domain"/>
    <property type="match status" value="1"/>
</dbReference>
<dbReference type="PROSITE" id="PS50931">
    <property type="entry name" value="HTH_LYSR"/>
    <property type="match status" value="1"/>
</dbReference>
<sequence length="305" mass="35415">MDRHFIVFTTVVEKENFTRAAEVLHLTQSAVSLHIKKLENYYGIQLFERSNKYVRLTKAGEILYFHSKNIVDQYAQVQKEIDNLINEADGPLSIGSDYSFGEYILPTLISKFVCKYPNVSPNITIKNKENITSHLLNRDLDLGILDDFHIDRNKTEVFPLMKDELVIIVPSNHRLARSREVDLEELANESWILRNIGSSTRKLTEEMFSNLNFSPKKMMSFGTPQAIKRSVEEYLGISVISKSAIQKEIFSQTITPLKIKNYSIERQYFCVMNTSKFKTRTIELFLQFLTTFQYQTIDTVLVEKQ</sequence>
<evidence type="ECO:0000256" key="1">
    <source>
        <dbReference type="ARBA" id="ARBA00009437"/>
    </source>
</evidence>
<dbReference type="PANTHER" id="PTHR30126">
    <property type="entry name" value="HTH-TYPE TRANSCRIPTIONAL REGULATOR"/>
    <property type="match status" value="1"/>
</dbReference>
<feature type="domain" description="HTH lysR-type" evidence="5">
    <location>
        <begin position="1"/>
        <end position="57"/>
    </location>
</feature>
<keyword evidence="3" id="KW-0238">DNA-binding</keyword>
<dbReference type="InterPro" id="IPR000847">
    <property type="entry name" value="LysR_HTH_N"/>
</dbReference>
<dbReference type="Gene3D" id="1.10.10.10">
    <property type="entry name" value="Winged helix-like DNA-binding domain superfamily/Winged helix DNA-binding domain"/>
    <property type="match status" value="1"/>
</dbReference>
<reference evidence="6 7" key="1">
    <citation type="journal article" date="1979" name="Int. J. Syst. Evol. Microbiol.">
        <title>Bacillus globisporus subsp. marinus subsp. nov.</title>
        <authorList>
            <person name="Liu H."/>
        </authorList>
    </citation>
    <scope>NUCLEOTIDE SEQUENCE [LARGE SCALE GENOMIC DNA]</scope>
    <source>
        <strain evidence="6 7">DSM 1297</strain>
    </source>
</reference>
<dbReference type="Proteomes" id="UP001556040">
    <property type="component" value="Unassembled WGS sequence"/>
</dbReference>
<comment type="similarity">
    <text evidence="1">Belongs to the LysR transcriptional regulatory family.</text>
</comment>